<keyword evidence="2" id="KW-0732">Signal</keyword>
<dbReference type="PROSITE" id="PS50948">
    <property type="entry name" value="PAN"/>
    <property type="match status" value="1"/>
</dbReference>
<keyword evidence="1" id="KW-1015">Disulfide bond</keyword>
<sequence length="290" mass="33773">MESRQHGFLLTWNFLLVFLISNLNADLDVKCQEQQNMLYTFWNTKMIWYSASKFCKKYHSQLPYLKDMESVKAIGKAFHQTRIRHFKHSDHWIGLQSSSRGKGQHWEWEDGTPLSFSFWSRKYHPNVLNYHYCAYMESGSRWMSKKCVERSSVVCVAENHGWSKWTPWSACDCRTNTAQRSRTCRSIPNLSRCNTCNGHTTSEVKGCECSSRKMKFQKFPWKNAPRKSLPSPTGVSSLQGCASICFENRMCTSFVKEKNECHLFADVLGAGQPNKYSFTYGYRLIDYNGN</sequence>
<dbReference type="Gene3D" id="3.10.100.10">
    <property type="entry name" value="Mannose-Binding Protein A, subunit A"/>
    <property type="match status" value="1"/>
</dbReference>
<dbReference type="InterPro" id="IPR018378">
    <property type="entry name" value="C-type_lectin_CS"/>
</dbReference>
<dbReference type="PROSITE" id="PS00615">
    <property type="entry name" value="C_TYPE_LECTIN_1"/>
    <property type="match status" value="1"/>
</dbReference>
<feature type="chain" id="PRO_5028139726" evidence="2">
    <location>
        <begin position="26"/>
        <end position="290"/>
    </location>
</feature>
<gene>
    <name evidence="6" type="primary">LOC115225666</name>
</gene>
<proteinExistence type="predicted"/>
<dbReference type="SMART" id="SM00034">
    <property type="entry name" value="CLECT"/>
    <property type="match status" value="1"/>
</dbReference>
<evidence type="ECO:0000259" key="4">
    <source>
        <dbReference type="PROSITE" id="PS50948"/>
    </source>
</evidence>
<dbReference type="InterPro" id="IPR016187">
    <property type="entry name" value="CTDL_fold"/>
</dbReference>
<feature type="signal peptide" evidence="2">
    <location>
        <begin position="1"/>
        <end position="25"/>
    </location>
</feature>
<dbReference type="CDD" id="cd00037">
    <property type="entry name" value="CLECT"/>
    <property type="match status" value="1"/>
</dbReference>
<dbReference type="Proteomes" id="UP000515154">
    <property type="component" value="Linkage group LG28"/>
</dbReference>
<dbReference type="InterPro" id="IPR016186">
    <property type="entry name" value="C-type_lectin-like/link_sf"/>
</dbReference>
<dbReference type="SUPFAM" id="SSF56436">
    <property type="entry name" value="C-type lectin-like"/>
    <property type="match status" value="1"/>
</dbReference>
<dbReference type="AlphaFoldDB" id="A0A6P7TSW4"/>
<dbReference type="KEGG" id="osn:115225666"/>
<feature type="domain" description="Apple" evidence="4">
    <location>
        <begin position="209"/>
        <end position="289"/>
    </location>
</feature>
<dbReference type="PROSITE" id="PS50092">
    <property type="entry name" value="TSP1"/>
    <property type="match status" value="1"/>
</dbReference>
<keyword evidence="5" id="KW-1185">Reference proteome</keyword>
<dbReference type="InterPro" id="IPR001304">
    <property type="entry name" value="C-type_lectin-like"/>
</dbReference>
<evidence type="ECO:0000259" key="3">
    <source>
        <dbReference type="PROSITE" id="PS50041"/>
    </source>
</evidence>
<evidence type="ECO:0000256" key="1">
    <source>
        <dbReference type="ARBA" id="ARBA00023157"/>
    </source>
</evidence>
<protein>
    <submittedName>
        <fullName evidence="6">Uncharacterized protein LOC115225666</fullName>
    </submittedName>
</protein>
<accession>A0A6P7TSW4</accession>
<organism evidence="5 6">
    <name type="scientific">Octopus sinensis</name>
    <name type="common">East Asian common octopus</name>
    <dbReference type="NCBI Taxonomy" id="2607531"/>
    <lineage>
        <taxon>Eukaryota</taxon>
        <taxon>Metazoa</taxon>
        <taxon>Spiralia</taxon>
        <taxon>Lophotrochozoa</taxon>
        <taxon>Mollusca</taxon>
        <taxon>Cephalopoda</taxon>
        <taxon>Coleoidea</taxon>
        <taxon>Octopodiformes</taxon>
        <taxon>Octopoda</taxon>
        <taxon>Incirrata</taxon>
        <taxon>Octopodidae</taxon>
        <taxon>Octopus</taxon>
    </lineage>
</organism>
<dbReference type="InterPro" id="IPR000884">
    <property type="entry name" value="TSP1_rpt"/>
</dbReference>
<name>A0A6P7TSW4_9MOLL</name>
<dbReference type="InterPro" id="IPR003609">
    <property type="entry name" value="Pan_app"/>
</dbReference>
<evidence type="ECO:0000313" key="5">
    <source>
        <dbReference type="Proteomes" id="UP000515154"/>
    </source>
</evidence>
<feature type="domain" description="C-type lectin" evidence="3">
    <location>
        <begin position="34"/>
        <end position="156"/>
    </location>
</feature>
<evidence type="ECO:0000313" key="6">
    <source>
        <dbReference type="RefSeq" id="XP_029652442.1"/>
    </source>
</evidence>
<dbReference type="PANTHER" id="PTHR45784:SF5">
    <property type="entry name" value="C-TYPE LECTIN DOMAIN FAMILY 20 MEMBER A-RELATED"/>
    <property type="match status" value="1"/>
</dbReference>
<dbReference type="Pfam" id="PF00059">
    <property type="entry name" value="Lectin_C"/>
    <property type="match status" value="1"/>
</dbReference>
<evidence type="ECO:0000256" key="2">
    <source>
        <dbReference type="SAM" id="SignalP"/>
    </source>
</evidence>
<dbReference type="PANTHER" id="PTHR45784">
    <property type="entry name" value="C-TYPE LECTIN DOMAIN FAMILY 20 MEMBER A-RELATED"/>
    <property type="match status" value="1"/>
</dbReference>
<reference evidence="6" key="1">
    <citation type="submission" date="2025-08" db="UniProtKB">
        <authorList>
            <consortium name="RefSeq"/>
        </authorList>
    </citation>
    <scope>IDENTIFICATION</scope>
</reference>
<dbReference type="PROSITE" id="PS50041">
    <property type="entry name" value="C_TYPE_LECTIN_2"/>
    <property type="match status" value="1"/>
</dbReference>
<dbReference type="RefSeq" id="XP_029652442.1">
    <property type="nucleotide sequence ID" value="XM_029796582.2"/>
</dbReference>